<feature type="transmembrane region" description="Helical" evidence="4">
    <location>
        <begin position="298"/>
        <end position="319"/>
    </location>
</feature>
<dbReference type="InterPro" id="IPR018060">
    <property type="entry name" value="HTH_AraC"/>
</dbReference>
<proteinExistence type="predicted"/>
<evidence type="ECO:0000313" key="6">
    <source>
        <dbReference type="EMBL" id="AYB44503.1"/>
    </source>
</evidence>
<dbReference type="GO" id="GO:0003700">
    <property type="term" value="F:DNA-binding transcription factor activity"/>
    <property type="evidence" value="ECO:0007669"/>
    <property type="project" value="InterPro"/>
</dbReference>
<dbReference type="EMBL" id="CP032412">
    <property type="protein sequence ID" value="AYB44503.1"/>
    <property type="molecule type" value="Genomic_DNA"/>
</dbReference>
<keyword evidence="2" id="KW-0238">DNA-binding</keyword>
<evidence type="ECO:0000256" key="4">
    <source>
        <dbReference type="SAM" id="Phobius"/>
    </source>
</evidence>
<organism evidence="6 7">
    <name type="scientific">Paenibacillus lautus</name>
    <name type="common">Bacillus lautus</name>
    <dbReference type="NCBI Taxonomy" id="1401"/>
    <lineage>
        <taxon>Bacteria</taxon>
        <taxon>Bacillati</taxon>
        <taxon>Bacillota</taxon>
        <taxon>Bacilli</taxon>
        <taxon>Bacillales</taxon>
        <taxon>Paenibacillaceae</taxon>
        <taxon>Paenibacillus</taxon>
    </lineage>
</organism>
<dbReference type="PROSITE" id="PS01124">
    <property type="entry name" value="HTH_ARAC_FAMILY_2"/>
    <property type="match status" value="1"/>
</dbReference>
<name>A0A385TLG7_PAELA</name>
<accession>A0A385TLG7</accession>
<dbReference type="PROSITE" id="PS00041">
    <property type="entry name" value="HTH_ARAC_FAMILY_1"/>
    <property type="match status" value="1"/>
</dbReference>
<dbReference type="SUPFAM" id="SSF46689">
    <property type="entry name" value="Homeodomain-like"/>
    <property type="match status" value="1"/>
</dbReference>
<evidence type="ECO:0000256" key="3">
    <source>
        <dbReference type="ARBA" id="ARBA00023163"/>
    </source>
</evidence>
<dbReference type="KEGG" id="plw:D5F53_15020"/>
<keyword evidence="4" id="KW-0472">Membrane</keyword>
<gene>
    <name evidence="6" type="ORF">D5F53_15020</name>
</gene>
<dbReference type="InterPro" id="IPR009057">
    <property type="entry name" value="Homeodomain-like_sf"/>
</dbReference>
<dbReference type="PANTHER" id="PTHR43280:SF29">
    <property type="entry name" value="ARAC-FAMILY TRANSCRIPTIONAL REGULATOR"/>
    <property type="match status" value="1"/>
</dbReference>
<reference evidence="6 7" key="1">
    <citation type="submission" date="2018-09" db="EMBL/GenBank/DDBJ databases">
        <title>Genome Sequence of Paenibacillus lautus Strain E7593-69, Azo Dye-Degrading Bacteria, Isolated from Commercial Tattoo Inks.</title>
        <authorList>
            <person name="Nho S.W."/>
            <person name="Kim S.-J."/>
            <person name="Kweon O."/>
            <person name="Cerniglia C.E."/>
        </authorList>
    </citation>
    <scope>NUCLEOTIDE SEQUENCE [LARGE SCALE GENOMIC DNA]</scope>
    <source>
        <strain evidence="6 7">E7593-69</strain>
    </source>
</reference>
<dbReference type="Pfam" id="PF17853">
    <property type="entry name" value="GGDEF_2"/>
    <property type="match status" value="1"/>
</dbReference>
<dbReference type="Gene3D" id="3.30.450.20">
    <property type="entry name" value="PAS domain"/>
    <property type="match status" value="1"/>
</dbReference>
<keyword evidence="7" id="KW-1185">Reference proteome</keyword>
<evidence type="ECO:0000313" key="7">
    <source>
        <dbReference type="Proteomes" id="UP000266552"/>
    </source>
</evidence>
<feature type="domain" description="HTH araC/xylS-type" evidence="5">
    <location>
        <begin position="665"/>
        <end position="764"/>
    </location>
</feature>
<keyword evidence="1" id="KW-0805">Transcription regulation</keyword>
<evidence type="ECO:0000256" key="1">
    <source>
        <dbReference type="ARBA" id="ARBA00023015"/>
    </source>
</evidence>
<dbReference type="InterPro" id="IPR041522">
    <property type="entry name" value="CdaR_GGDEF"/>
</dbReference>
<dbReference type="Proteomes" id="UP000266552">
    <property type="component" value="Chromosome"/>
</dbReference>
<dbReference type="SMART" id="SM00342">
    <property type="entry name" value="HTH_ARAC"/>
    <property type="match status" value="1"/>
</dbReference>
<dbReference type="Pfam" id="PF12833">
    <property type="entry name" value="HTH_18"/>
    <property type="match status" value="1"/>
</dbReference>
<dbReference type="PANTHER" id="PTHR43280">
    <property type="entry name" value="ARAC-FAMILY TRANSCRIPTIONAL REGULATOR"/>
    <property type="match status" value="1"/>
</dbReference>
<feature type="transmembrane region" description="Helical" evidence="4">
    <location>
        <begin position="12"/>
        <end position="36"/>
    </location>
</feature>
<dbReference type="Gene3D" id="1.10.10.60">
    <property type="entry name" value="Homeodomain-like"/>
    <property type="match status" value="2"/>
</dbReference>
<protein>
    <submittedName>
        <fullName evidence="6">AraC family transcriptional regulator</fullName>
    </submittedName>
</protein>
<dbReference type="InterPro" id="IPR018062">
    <property type="entry name" value="HTH_AraC-typ_CS"/>
</dbReference>
<sequence>MPMKSVSGEKAGLLFRFFIPYAVILVGSLLVGWFAYGKTSELIENETVKSTSAALQQIQEALDQRFAEIENIARQMSSESKIQSFQFEKEPFAGTSPYRLWDLEKSLFNYKLFNHFIVDYYIAYKNSSMVISPRKVYTADQYYRLLLRYEGQSLSEWRQALFGQYHYKTYTPGHSVVYEGKPYSVVSYMQSFGNKSSSGVVTVLINNRQIQDMLRKVDPEQEGFAYIADPNGNLVSSIGLKEQDIMKALPIKRGDTHFRWDEQEMLVTQSTSEYNGWSYVSAQPKSVVLQKVYYIKQLTLTIFVTALLLGLGVAGYLAYRSSRPFLKILQLLPSTRSEAAHTASRNAVDYIGYSVSELVESHDSLKERLEEQIPMLRNVLVDRLLKGSFTTMQELEAAMEHAQVQLRGSHHAVALLHIRGYHEPFMEEMLVELDIVKINIRDRIQSICGEGALLHDFGENQLVLVLSGTAADKEEFTMRMRAYLQSIYEHLIGISGTGLYMAVGEFRSNIAELYRSYGEAKFVLHHAGWSEKSPIFYHAEMEMPAFSYYYPADEEMRLIQLVKAGNLDETRQLLRQIKEKNRSDRQMPMAVEKLLVQELSGTLMKCNVQTGNDGSHRTEETDAVIRALNPELSPAEAMNILYAAFVRLCQKNEERKKSHNAHLTNRLLSYIEKHYGESDLSLSTLARETCTSEAYVSYFFKEQTGLNFSEYLERLRMDEAKRELATSDKPVSDIAAACGYLSLNTFSRAFKRVNGISATEYRRLNRAGEHA</sequence>
<evidence type="ECO:0000259" key="5">
    <source>
        <dbReference type="PROSITE" id="PS01124"/>
    </source>
</evidence>
<keyword evidence="4" id="KW-1133">Transmembrane helix</keyword>
<keyword evidence="3" id="KW-0804">Transcription</keyword>
<dbReference type="GO" id="GO:0043565">
    <property type="term" value="F:sequence-specific DNA binding"/>
    <property type="evidence" value="ECO:0007669"/>
    <property type="project" value="InterPro"/>
</dbReference>
<keyword evidence="4" id="KW-0812">Transmembrane</keyword>
<dbReference type="AlphaFoldDB" id="A0A385TLG7"/>
<evidence type="ECO:0000256" key="2">
    <source>
        <dbReference type="ARBA" id="ARBA00023125"/>
    </source>
</evidence>